<keyword evidence="1" id="KW-0472">Membrane</keyword>
<organism evidence="3 4">
    <name type="scientific">Rossellomorea marisflavi</name>
    <dbReference type="NCBI Taxonomy" id="189381"/>
    <lineage>
        <taxon>Bacteria</taxon>
        <taxon>Bacillati</taxon>
        <taxon>Bacillota</taxon>
        <taxon>Bacilli</taxon>
        <taxon>Bacillales</taxon>
        <taxon>Bacillaceae</taxon>
        <taxon>Rossellomorea</taxon>
    </lineage>
</organism>
<dbReference type="RefSeq" id="WP_152915612.1">
    <property type="nucleotide sequence ID" value="NZ_JAVIVT010000002.1"/>
</dbReference>
<accession>A0A0M0G496</accession>
<feature type="transmembrane region" description="Helical" evidence="1">
    <location>
        <begin position="148"/>
        <end position="167"/>
    </location>
</feature>
<proteinExistence type="predicted"/>
<dbReference type="Proteomes" id="UP000037405">
    <property type="component" value="Unassembled WGS sequence"/>
</dbReference>
<dbReference type="Pfam" id="PF02517">
    <property type="entry name" value="Rce1-like"/>
    <property type="match status" value="1"/>
</dbReference>
<feature type="transmembrane region" description="Helical" evidence="1">
    <location>
        <begin position="85"/>
        <end position="103"/>
    </location>
</feature>
<sequence>MRRFFFTFLKTLLFFSLWVVGILICSIPGVEEPPYIREYAATLRLWWELTPLFATLLASMVMLVWVEKKKLRINLFRSPARDVGLGLSLGIIWIGVALLAWGIGDNLRSGSMESIPLFSVWLLAVLVNVIMQEWFVRGYLFQLIRKNGNTPVAIAITTLLFTGMHGGAFEAGIIPVINIVTMSIFVSLLLLYTGNLLAPIIAHFIWNAVGGLVTGTVSLAEDYPSLWNWTVSGSPLQSGGIAKLEGSIMVLVLNLLLITWMSWLLTSKIRRTGTITPSTI</sequence>
<dbReference type="PANTHER" id="PTHR39430:SF1">
    <property type="entry name" value="PROTEASE"/>
    <property type="match status" value="1"/>
</dbReference>
<keyword evidence="1" id="KW-0812">Transmembrane</keyword>
<feature type="transmembrane region" description="Helical" evidence="1">
    <location>
        <begin position="45"/>
        <end position="65"/>
    </location>
</feature>
<comment type="caution">
    <text evidence="3">The sequence shown here is derived from an EMBL/GenBank/DDBJ whole genome shotgun (WGS) entry which is preliminary data.</text>
</comment>
<evidence type="ECO:0000313" key="4">
    <source>
        <dbReference type="Proteomes" id="UP000037405"/>
    </source>
</evidence>
<feature type="transmembrane region" description="Helical" evidence="1">
    <location>
        <begin position="115"/>
        <end position="136"/>
    </location>
</feature>
<keyword evidence="4" id="KW-1185">Reference proteome</keyword>
<gene>
    <name evidence="3" type="ORF">AF331_11545</name>
</gene>
<dbReference type="PANTHER" id="PTHR39430">
    <property type="entry name" value="MEMBRANE-ASSOCIATED PROTEASE-RELATED"/>
    <property type="match status" value="1"/>
</dbReference>
<dbReference type="PATRIC" id="fig|189381.12.peg.2329"/>
<dbReference type="OrthoDB" id="324900at2"/>
<dbReference type="AlphaFoldDB" id="A0A0M0G496"/>
<dbReference type="EMBL" id="LGUE01000004">
    <property type="protein sequence ID" value="KON84660.1"/>
    <property type="molecule type" value="Genomic_DNA"/>
</dbReference>
<keyword evidence="1" id="KW-1133">Transmembrane helix</keyword>
<feature type="transmembrane region" description="Helical" evidence="1">
    <location>
        <begin position="173"/>
        <end position="193"/>
    </location>
</feature>
<feature type="domain" description="CAAX prenyl protease 2/Lysostaphin resistance protein A-like" evidence="2">
    <location>
        <begin position="117"/>
        <end position="209"/>
    </location>
</feature>
<evidence type="ECO:0000313" key="3">
    <source>
        <dbReference type="EMBL" id="KON84660.1"/>
    </source>
</evidence>
<protein>
    <recommendedName>
        <fullName evidence="2">CAAX prenyl protease 2/Lysostaphin resistance protein A-like domain-containing protein</fullName>
    </recommendedName>
</protein>
<dbReference type="GO" id="GO:0004175">
    <property type="term" value="F:endopeptidase activity"/>
    <property type="evidence" value="ECO:0007669"/>
    <property type="project" value="UniProtKB-ARBA"/>
</dbReference>
<feature type="transmembrane region" description="Helical" evidence="1">
    <location>
        <begin position="240"/>
        <end position="265"/>
    </location>
</feature>
<dbReference type="GO" id="GO:0080120">
    <property type="term" value="P:CAAX-box protein maturation"/>
    <property type="evidence" value="ECO:0007669"/>
    <property type="project" value="UniProtKB-ARBA"/>
</dbReference>
<dbReference type="InterPro" id="IPR003675">
    <property type="entry name" value="Rce1/LyrA-like_dom"/>
</dbReference>
<reference evidence="4" key="1">
    <citation type="submission" date="2015-07" db="EMBL/GenBank/DDBJ databases">
        <title>Fjat-14235 jcm11544.</title>
        <authorList>
            <person name="Liu B."/>
            <person name="Wang J."/>
            <person name="Zhu Y."/>
            <person name="Liu G."/>
            <person name="Chen Q."/>
            <person name="Chen Z."/>
            <person name="Lan J."/>
            <person name="Che J."/>
            <person name="Ge C."/>
            <person name="Shi H."/>
            <person name="Pan Z."/>
            <person name="Liu X."/>
        </authorList>
    </citation>
    <scope>NUCLEOTIDE SEQUENCE [LARGE SCALE GENOMIC DNA]</scope>
    <source>
        <strain evidence="4">JCM 11544</strain>
    </source>
</reference>
<evidence type="ECO:0000259" key="2">
    <source>
        <dbReference type="Pfam" id="PF02517"/>
    </source>
</evidence>
<feature type="transmembrane region" description="Helical" evidence="1">
    <location>
        <begin position="12"/>
        <end position="30"/>
    </location>
</feature>
<feature type="transmembrane region" description="Helical" evidence="1">
    <location>
        <begin position="200"/>
        <end position="220"/>
    </location>
</feature>
<evidence type="ECO:0000256" key="1">
    <source>
        <dbReference type="SAM" id="Phobius"/>
    </source>
</evidence>
<name>A0A0M0G496_9BACI</name>